<dbReference type="Proteomes" id="UP001239445">
    <property type="component" value="Unassembled WGS sequence"/>
</dbReference>
<protein>
    <submittedName>
        <fullName evidence="2">Uncharacterized protein</fullName>
    </submittedName>
</protein>
<evidence type="ECO:0000313" key="2">
    <source>
        <dbReference type="EMBL" id="KAK1759277.1"/>
    </source>
</evidence>
<comment type="caution">
    <text evidence="2">The sequence shown here is derived from an EMBL/GenBank/DDBJ whole genome shotgun (WGS) entry which is preliminary data.</text>
</comment>
<organism evidence="2 3">
    <name type="scientific">Echria macrotheca</name>
    <dbReference type="NCBI Taxonomy" id="438768"/>
    <lineage>
        <taxon>Eukaryota</taxon>
        <taxon>Fungi</taxon>
        <taxon>Dikarya</taxon>
        <taxon>Ascomycota</taxon>
        <taxon>Pezizomycotina</taxon>
        <taxon>Sordariomycetes</taxon>
        <taxon>Sordariomycetidae</taxon>
        <taxon>Sordariales</taxon>
        <taxon>Schizotheciaceae</taxon>
        <taxon>Echria</taxon>
    </lineage>
</organism>
<feature type="compositionally biased region" description="Polar residues" evidence="1">
    <location>
        <begin position="258"/>
        <end position="270"/>
    </location>
</feature>
<gene>
    <name evidence="2" type="ORF">QBC47DRAFT_420277</name>
</gene>
<name>A0AAJ0BLW4_9PEZI</name>
<feature type="region of interest" description="Disordered" evidence="1">
    <location>
        <begin position="1"/>
        <end position="67"/>
    </location>
</feature>
<feature type="compositionally biased region" description="Low complexity" evidence="1">
    <location>
        <begin position="42"/>
        <end position="55"/>
    </location>
</feature>
<evidence type="ECO:0000313" key="3">
    <source>
        <dbReference type="Proteomes" id="UP001239445"/>
    </source>
</evidence>
<feature type="compositionally biased region" description="Polar residues" evidence="1">
    <location>
        <begin position="277"/>
        <end position="286"/>
    </location>
</feature>
<feature type="region of interest" description="Disordered" evidence="1">
    <location>
        <begin position="257"/>
        <end position="302"/>
    </location>
</feature>
<feature type="compositionally biased region" description="Polar residues" evidence="1">
    <location>
        <begin position="162"/>
        <end position="173"/>
    </location>
</feature>
<feature type="region of interest" description="Disordered" evidence="1">
    <location>
        <begin position="79"/>
        <end position="115"/>
    </location>
</feature>
<evidence type="ECO:0000256" key="1">
    <source>
        <dbReference type="SAM" id="MobiDB-lite"/>
    </source>
</evidence>
<accession>A0AAJ0BLW4</accession>
<dbReference type="PANTHER" id="PTHR39610">
    <property type="entry name" value="BZIP DOMAIN-CONTAINING PROTEIN-RELATED"/>
    <property type="match status" value="1"/>
</dbReference>
<dbReference type="EMBL" id="MU839828">
    <property type="protein sequence ID" value="KAK1759277.1"/>
    <property type="molecule type" value="Genomic_DNA"/>
</dbReference>
<sequence length="302" mass="33110">MTNNPNRPLEPEGPHPPSPRSTSLQAAATLNAGLQREEPSRRSSNSSISRNITSPVPRSPSTGRRRSQVLMNLHIANPSIPAPGEMVSEGHNRASVSGSPQPLYADPHHHRTPSLGELHQSLENEQEFQVNRLLNEIRRLQQQVQRQQSGPLSGSAIGEDSTPPSAIPTSGSLPRSPGFPIHPRSSFDMARADLSRRSRTPSRTASPRLRATSIGDNSEQMLLGGRDESAFYQAETQMLVRENQMLRHRIRELEKQLSEVSGTAANSSITHEPAQASHLNRSTSVLDESAGQPEPNIRRMLS</sequence>
<dbReference type="AlphaFoldDB" id="A0AAJ0BLW4"/>
<feature type="compositionally biased region" description="Low complexity" evidence="1">
    <location>
        <begin position="201"/>
        <end position="210"/>
    </location>
</feature>
<feature type="region of interest" description="Disordered" evidence="1">
    <location>
        <begin position="142"/>
        <end position="213"/>
    </location>
</feature>
<reference evidence="2" key="1">
    <citation type="submission" date="2023-06" db="EMBL/GenBank/DDBJ databases">
        <title>Genome-scale phylogeny and comparative genomics of the fungal order Sordariales.</title>
        <authorList>
            <consortium name="Lawrence Berkeley National Laboratory"/>
            <person name="Hensen N."/>
            <person name="Bonometti L."/>
            <person name="Westerberg I."/>
            <person name="Brannstrom I.O."/>
            <person name="Guillou S."/>
            <person name="Cros-Aarteil S."/>
            <person name="Calhoun S."/>
            <person name="Haridas S."/>
            <person name="Kuo A."/>
            <person name="Mondo S."/>
            <person name="Pangilinan J."/>
            <person name="Riley R."/>
            <person name="Labutti K."/>
            <person name="Andreopoulos B."/>
            <person name="Lipzen A."/>
            <person name="Chen C."/>
            <person name="Yanf M."/>
            <person name="Daum C."/>
            <person name="Ng V."/>
            <person name="Clum A."/>
            <person name="Steindorff A."/>
            <person name="Ohm R."/>
            <person name="Martin F."/>
            <person name="Silar P."/>
            <person name="Natvig D."/>
            <person name="Lalanne C."/>
            <person name="Gautier V."/>
            <person name="Ament-Velasquez S.L."/>
            <person name="Kruys A."/>
            <person name="Hutchinson M.I."/>
            <person name="Powell A.J."/>
            <person name="Barry K."/>
            <person name="Miller A.N."/>
            <person name="Grigoriev I.V."/>
            <person name="Debuchy R."/>
            <person name="Gladieux P."/>
            <person name="Thoren M.H."/>
            <person name="Johannesson H."/>
        </authorList>
    </citation>
    <scope>NUCLEOTIDE SEQUENCE</scope>
    <source>
        <strain evidence="2">PSN4</strain>
    </source>
</reference>
<dbReference type="PANTHER" id="PTHR39610:SF2">
    <property type="entry name" value="BZIP DOMAIN-CONTAINING PROTEIN"/>
    <property type="match status" value="1"/>
</dbReference>
<proteinExistence type="predicted"/>
<keyword evidence="3" id="KW-1185">Reference proteome</keyword>